<evidence type="ECO:0000256" key="12">
    <source>
        <dbReference type="ARBA" id="ARBA00022958"/>
    </source>
</evidence>
<comment type="subcellular location">
    <subcellularLocation>
        <location evidence="3 16">Cytoplasm</location>
    </subcellularLocation>
</comment>
<dbReference type="PANTHER" id="PTHR34265">
    <property type="entry name" value="TYPE III PANTOTHENATE KINASE"/>
    <property type="match status" value="1"/>
</dbReference>
<keyword evidence="10 16" id="KW-0418">Kinase</keyword>
<comment type="cofactor">
    <cofactor evidence="16">
        <name>NH4(+)</name>
        <dbReference type="ChEBI" id="CHEBI:28938"/>
    </cofactor>
    <cofactor evidence="16">
        <name>K(+)</name>
        <dbReference type="ChEBI" id="CHEBI:29103"/>
    </cofactor>
    <text evidence="16">A monovalent cation. Ammonium or potassium.</text>
</comment>
<evidence type="ECO:0000256" key="14">
    <source>
        <dbReference type="ARBA" id="ARBA00038036"/>
    </source>
</evidence>
<reference evidence="17" key="1">
    <citation type="journal article" date="2020" name="mSystems">
        <title>Genome- and Community-Level Interaction Insights into Carbon Utilization and Element Cycling Functions of Hydrothermarchaeota in Hydrothermal Sediment.</title>
        <authorList>
            <person name="Zhou Z."/>
            <person name="Liu Y."/>
            <person name="Xu W."/>
            <person name="Pan J."/>
            <person name="Luo Z.H."/>
            <person name="Li M."/>
        </authorList>
    </citation>
    <scope>NUCLEOTIDE SEQUENCE [LARGE SCALE GENOMIC DNA]</scope>
    <source>
        <strain evidence="17">SpSt-143</strain>
    </source>
</reference>
<dbReference type="SUPFAM" id="SSF53067">
    <property type="entry name" value="Actin-like ATPase domain"/>
    <property type="match status" value="2"/>
</dbReference>
<keyword evidence="11 16" id="KW-0067">ATP-binding</keyword>
<gene>
    <name evidence="16" type="primary">coaX</name>
    <name evidence="17" type="ORF">ENO59_05065</name>
</gene>
<dbReference type="InterPro" id="IPR043129">
    <property type="entry name" value="ATPase_NBD"/>
</dbReference>
<feature type="binding site" evidence="16">
    <location>
        <begin position="101"/>
        <end position="104"/>
    </location>
    <ligand>
        <name>substrate</name>
    </ligand>
</feature>
<accession>A0A7V2F706</accession>
<dbReference type="AlphaFoldDB" id="A0A7V2F706"/>
<feature type="binding site" evidence="16">
    <location>
        <begin position="9"/>
        <end position="16"/>
    </location>
    <ligand>
        <name>ATP</name>
        <dbReference type="ChEBI" id="CHEBI:30616"/>
    </ligand>
</feature>
<sequence length="256" mass="27014">MQEIWLTLDLGNSALKGGLFAGERLLHAFNVPIKGVALDVALEAALEGYRPSRAAMASVVPALSGRVQEAVARITGRCPALIGPDWQLPVRLSYQTPHTLGADRLAAAAAAWVHYGQAGHRPVVVLLAGTALTLEVIDATGCFQGGLIAPGPELLRRALATGTAQLPEVPLDWPFSPIGRSTQEALQAGILYGFVESACGLLRRVTTALAAEPVVVLSGGWATLLEPHLGTKVHLEPYLVLEGVRLLLALNPERGR</sequence>
<comment type="similarity">
    <text evidence="14 16">Belongs to the type III pantothenate kinase family.</text>
</comment>
<evidence type="ECO:0000256" key="1">
    <source>
        <dbReference type="ARBA" id="ARBA00001206"/>
    </source>
</evidence>
<dbReference type="HAMAP" id="MF_01274">
    <property type="entry name" value="Pantothen_kinase_3"/>
    <property type="match status" value="1"/>
</dbReference>
<organism evidence="17">
    <name type="scientific">Rhodothermus marinus</name>
    <name type="common">Rhodothermus obamensis</name>
    <dbReference type="NCBI Taxonomy" id="29549"/>
    <lineage>
        <taxon>Bacteria</taxon>
        <taxon>Pseudomonadati</taxon>
        <taxon>Rhodothermota</taxon>
        <taxon>Rhodothermia</taxon>
        <taxon>Rhodothermales</taxon>
        <taxon>Rhodothermaceae</taxon>
        <taxon>Rhodothermus</taxon>
    </lineage>
</organism>
<evidence type="ECO:0000313" key="17">
    <source>
        <dbReference type="EMBL" id="HER95870.1"/>
    </source>
</evidence>
<keyword evidence="9 16" id="KW-0547">Nucleotide-binding</keyword>
<comment type="function">
    <text evidence="16">Catalyzes the phosphorylation of pantothenate (Pan), the first step in CoA biosynthesis.</text>
</comment>
<feature type="binding site" evidence="16">
    <location>
        <position position="182"/>
    </location>
    <ligand>
        <name>substrate</name>
    </ligand>
</feature>
<feature type="binding site" evidence="16">
    <location>
        <position position="94"/>
    </location>
    <ligand>
        <name>substrate</name>
    </ligand>
</feature>
<evidence type="ECO:0000256" key="15">
    <source>
        <dbReference type="ARBA" id="ARBA00040883"/>
    </source>
</evidence>
<name>A0A7V2F706_RHOMR</name>
<feature type="active site" description="Proton acceptor" evidence="16">
    <location>
        <position position="103"/>
    </location>
</feature>
<evidence type="ECO:0000256" key="7">
    <source>
        <dbReference type="ARBA" id="ARBA00022490"/>
    </source>
</evidence>
<evidence type="ECO:0000256" key="4">
    <source>
        <dbReference type="ARBA" id="ARBA00005225"/>
    </source>
</evidence>
<dbReference type="GO" id="GO:0015937">
    <property type="term" value="P:coenzyme A biosynthetic process"/>
    <property type="evidence" value="ECO:0007669"/>
    <property type="project" value="UniProtKB-UniRule"/>
</dbReference>
<evidence type="ECO:0000256" key="13">
    <source>
        <dbReference type="ARBA" id="ARBA00022993"/>
    </source>
</evidence>
<dbReference type="Pfam" id="PF03309">
    <property type="entry name" value="Pan_kinase"/>
    <property type="match status" value="1"/>
</dbReference>
<dbReference type="CDD" id="cd24015">
    <property type="entry name" value="ASKHA_NBD_PanK-III"/>
    <property type="match status" value="1"/>
</dbReference>
<comment type="catalytic activity">
    <reaction evidence="1 16">
        <text>(R)-pantothenate + ATP = (R)-4'-phosphopantothenate + ADP + H(+)</text>
        <dbReference type="Rhea" id="RHEA:16373"/>
        <dbReference type="ChEBI" id="CHEBI:10986"/>
        <dbReference type="ChEBI" id="CHEBI:15378"/>
        <dbReference type="ChEBI" id="CHEBI:29032"/>
        <dbReference type="ChEBI" id="CHEBI:30616"/>
        <dbReference type="ChEBI" id="CHEBI:456216"/>
        <dbReference type="EC" id="2.7.1.33"/>
    </reaction>
</comment>
<evidence type="ECO:0000256" key="6">
    <source>
        <dbReference type="ARBA" id="ARBA00012102"/>
    </source>
</evidence>
<dbReference type="InterPro" id="IPR004619">
    <property type="entry name" value="Type_III_PanK"/>
</dbReference>
<keyword evidence="12 16" id="KW-0630">Potassium</keyword>
<dbReference type="GO" id="GO:0005737">
    <property type="term" value="C:cytoplasm"/>
    <property type="evidence" value="ECO:0007669"/>
    <property type="project" value="UniProtKB-SubCell"/>
</dbReference>
<protein>
    <recommendedName>
        <fullName evidence="15 16">Type III pantothenate kinase</fullName>
        <ecNumber evidence="6 16">2.7.1.33</ecNumber>
    </recommendedName>
    <alternativeName>
        <fullName evidence="16">PanK-III</fullName>
    </alternativeName>
    <alternativeName>
        <fullName evidence="16">Pantothenic acid kinase</fullName>
    </alternativeName>
</protein>
<dbReference type="NCBIfam" id="TIGR00671">
    <property type="entry name" value="baf"/>
    <property type="match status" value="1"/>
</dbReference>
<evidence type="ECO:0000256" key="10">
    <source>
        <dbReference type="ARBA" id="ARBA00022777"/>
    </source>
</evidence>
<dbReference type="EC" id="2.7.1.33" evidence="6 16"/>
<comment type="pathway">
    <text evidence="4 16">Cofactor biosynthesis; coenzyme A biosynthesis; CoA from (R)-pantothenate: step 1/5.</text>
</comment>
<feature type="binding site" evidence="16">
    <location>
        <position position="130"/>
    </location>
    <ligand>
        <name>ATP</name>
        <dbReference type="ChEBI" id="CHEBI:30616"/>
    </ligand>
</feature>
<dbReference type="UniPathway" id="UPA00241">
    <property type="reaction ID" value="UER00352"/>
</dbReference>
<comment type="caution">
    <text evidence="16">Lacks conserved residue(s) required for the propagation of feature annotation.</text>
</comment>
<evidence type="ECO:0000256" key="9">
    <source>
        <dbReference type="ARBA" id="ARBA00022741"/>
    </source>
</evidence>
<evidence type="ECO:0000256" key="3">
    <source>
        <dbReference type="ARBA" id="ARBA00004496"/>
    </source>
</evidence>
<keyword evidence="8 16" id="KW-0808">Transferase</keyword>
<comment type="cofactor">
    <cofactor evidence="2">
        <name>K(+)</name>
        <dbReference type="ChEBI" id="CHEBI:29103"/>
    </cofactor>
</comment>
<evidence type="ECO:0000256" key="11">
    <source>
        <dbReference type="ARBA" id="ARBA00022840"/>
    </source>
</evidence>
<evidence type="ECO:0000256" key="16">
    <source>
        <dbReference type="HAMAP-Rule" id="MF_01274"/>
    </source>
</evidence>
<dbReference type="GO" id="GO:0004594">
    <property type="term" value="F:pantothenate kinase activity"/>
    <property type="evidence" value="ECO:0007669"/>
    <property type="project" value="UniProtKB-UniRule"/>
</dbReference>
<comment type="caution">
    <text evidence="17">The sequence shown here is derived from an EMBL/GenBank/DDBJ whole genome shotgun (WGS) entry which is preliminary data.</text>
</comment>
<dbReference type="EMBL" id="DSGB01000004">
    <property type="protein sequence ID" value="HER95870.1"/>
    <property type="molecule type" value="Genomic_DNA"/>
</dbReference>
<dbReference type="GO" id="GO:0005524">
    <property type="term" value="F:ATP binding"/>
    <property type="evidence" value="ECO:0007669"/>
    <property type="project" value="UniProtKB-UniRule"/>
</dbReference>
<dbReference type="PANTHER" id="PTHR34265:SF1">
    <property type="entry name" value="TYPE III PANTOTHENATE KINASE"/>
    <property type="match status" value="1"/>
</dbReference>
<keyword evidence="7 16" id="KW-0963">Cytoplasm</keyword>
<evidence type="ECO:0000256" key="5">
    <source>
        <dbReference type="ARBA" id="ARBA00011738"/>
    </source>
</evidence>
<comment type="subunit">
    <text evidence="5 16">Homodimer.</text>
</comment>
<keyword evidence="13 16" id="KW-0173">Coenzyme A biosynthesis</keyword>
<proteinExistence type="inferred from homology"/>
<evidence type="ECO:0000256" key="2">
    <source>
        <dbReference type="ARBA" id="ARBA00001958"/>
    </source>
</evidence>
<evidence type="ECO:0000256" key="8">
    <source>
        <dbReference type="ARBA" id="ARBA00022679"/>
    </source>
</evidence>
<dbReference type="Gene3D" id="3.30.420.40">
    <property type="match status" value="2"/>
</dbReference>